<name>A0ABM0MPL3_SACKO</name>
<accession>A0ABM0MPL3</accession>
<evidence type="ECO:0000256" key="1">
    <source>
        <dbReference type="ARBA" id="ARBA00022723"/>
    </source>
</evidence>
<reference evidence="9" key="1">
    <citation type="submission" date="2025-08" db="UniProtKB">
        <authorList>
            <consortium name="RefSeq"/>
        </authorList>
    </citation>
    <scope>IDENTIFICATION</scope>
    <source>
        <tissue evidence="9">Testes</tissue>
    </source>
</reference>
<feature type="domain" description="RING-type" evidence="5">
    <location>
        <begin position="16"/>
        <end position="57"/>
    </location>
</feature>
<dbReference type="Gene3D" id="4.10.830.40">
    <property type="match status" value="1"/>
</dbReference>
<dbReference type="Pfam" id="PF06337">
    <property type="entry name" value="DUSP"/>
    <property type="match status" value="1"/>
</dbReference>
<dbReference type="PROSITE" id="PS50089">
    <property type="entry name" value="ZF_RING_2"/>
    <property type="match status" value="1"/>
</dbReference>
<evidence type="ECO:0000259" key="7">
    <source>
        <dbReference type="PROSITE" id="PS51283"/>
    </source>
</evidence>
<dbReference type="PROSITE" id="PS51283">
    <property type="entry name" value="DUSP"/>
    <property type="match status" value="1"/>
</dbReference>
<evidence type="ECO:0000313" key="9">
    <source>
        <dbReference type="RefSeq" id="XP_006821954.1"/>
    </source>
</evidence>
<organism evidence="8 9">
    <name type="scientific">Saccoglossus kowalevskii</name>
    <name type="common">Acorn worm</name>
    <dbReference type="NCBI Taxonomy" id="10224"/>
    <lineage>
        <taxon>Eukaryota</taxon>
        <taxon>Metazoa</taxon>
        <taxon>Hemichordata</taxon>
        <taxon>Enteropneusta</taxon>
        <taxon>Harrimaniidae</taxon>
        <taxon>Saccoglossus</taxon>
    </lineage>
</organism>
<dbReference type="InterPro" id="IPR035927">
    <property type="entry name" value="DUSP-like_sf"/>
</dbReference>
<dbReference type="Pfam" id="PF00643">
    <property type="entry name" value="zf-B_box"/>
    <property type="match status" value="1"/>
</dbReference>
<dbReference type="InterPro" id="IPR018957">
    <property type="entry name" value="Znf_C3HC4_RING-type"/>
</dbReference>
<dbReference type="Proteomes" id="UP000694865">
    <property type="component" value="Unplaced"/>
</dbReference>
<dbReference type="Gene3D" id="3.30.40.10">
    <property type="entry name" value="Zinc/RING finger domain, C3HC4 (zinc finger)"/>
    <property type="match status" value="1"/>
</dbReference>
<dbReference type="InterPro" id="IPR013083">
    <property type="entry name" value="Znf_RING/FYVE/PHD"/>
</dbReference>
<evidence type="ECO:0000256" key="2">
    <source>
        <dbReference type="ARBA" id="ARBA00022771"/>
    </source>
</evidence>
<dbReference type="SUPFAM" id="SSF57850">
    <property type="entry name" value="RING/U-box"/>
    <property type="match status" value="1"/>
</dbReference>
<feature type="domain" description="B box-type" evidence="6">
    <location>
        <begin position="92"/>
        <end position="138"/>
    </location>
</feature>
<sequence>MAAKLLDEIDEHYLTCQICLERFINARVLPCQHSFCEDCLTRLVTRTGVKIHCPSCRSEFDLQDGVKCLPRNLQLNALTDLLQQRDIADRSTGQFLCEGCENRPSINHCIQCAIKICDNCAKTHQRVRLTSGHTLIDLGPPCSKHNEHPLDRYCTKCSKQICNMCVEIEHQKHECLPIQDAWHKKVADTSDTYKSLHKKQQEVQTVTNNIHSALVTLKDLYDAENTRLESHSKRVINRLRETMKQIEQNIHEDTVTKSRYLQTEYESRQGYFHGILSAKTSLKEKIDVAMSSLKTVTENGGGREVFKMDKLDTEKLLSVEDNLIEVVKFPKLFYTDDMNKMLMSDNFKHMSIGNYRTRAVKVGYRPQQRKVSKIVETHIHVEEVQEVETSQVASLKLQNVIIRDILKTPLRKGDRRYMLSTHWFKLWNQYVAHGQDDDQSQLAQHPGPVDNATLFVNPGENVLKSNLADKIDYILIPYEAWDKLVLWYNAVDGQVPLARTVSHVGVTGTRLCAEDM</sequence>
<dbReference type="Gene3D" id="3.30.160.60">
    <property type="entry name" value="Classic Zinc Finger"/>
    <property type="match status" value="1"/>
</dbReference>
<dbReference type="CDD" id="cd20207">
    <property type="entry name" value="Bbox2_GefO-like"/>
    <property type="match status" value="1"/>
</dbReference>
<dbReference type="InterPro" id="IPR017907">
    <property type="entry name" value="Znf_RING_CS"/>
</dbReference>
<dbReference type="SMART" id="SM00695">
    <property type="entry name" value="DUSP"/>
    <property type="match status" value="1"/>
</dbReference>
<dbReference type="SUPFAM" id="SSF143791">
    <property type="entry name" value="DUSP-like"/>
    <property type="match status" value="1"/>
</dbReference>
<evidence type="ECO:0000256" key="4">
    <source>
        <dbReference type="PROSITE-ProRule" id="PRU00024"/>
    </source>
</evidence>
<keyword evidence="3" id="KW-0862">Zinc</keyword>
<dbReference type="InterPro" id="IPR047153">
    <property type="entry name" value="TRIM45/56/19-like"/>
</dbReference>
<dbReference type="SUPFAM" id="SSF57845">
    <property type="entry name" value="B-box zinc-binding domain"/>
    <property type="match status" value="1"/>
</dbReference>
<protein>
    <submittedName>
        <fullName evidence="9">E3 ubiquitin-protein ligase TRIM56-like</fullName>
    </submittedName>
</protein>
<dbReference type="InterPro" id="IPR001841">
    <property type="entry name" value="Znf_RING"/>
</dbReference>
<evidence type="ECO:0000259" key="5">
    <source>
        <dbReference type="PROSITE" id="PS50089"/>
    </source>
</evidence>
<dbReference type="SMART" id="SM00184">
    <property type="entry name" value="RING"/>
    <property type="match status" value="1"/>
</dbReference>
<keyword evidence="1" id="KW-0479">Metal-binding</keyword>
<dbReference type="GeneID" id="102809774"/>
<dbReference type="Gene3D" id="3.30.2230.10">
    <property type="entry name" value="DUSP-like"/>
    <property type="match status" value="1"/>
</dbReference>
<proteinExistence type="predicted"/>
<gene>
    <name evidence="9" type="primary">LOC102809774</name>
</gene>
<keyword evidence="2 4" id="KW-0863">Zinc-finger</keyword>
<dbReference type="InterPro" id="IPR006615">
    <property type="entry name" value="Pept_C19_DUSP"/>
</dbReference>
<feature type="domain" description="DUSP" evidence="7">
    <location>
        <begin position="393"/>
        <end position="502"/>
    </location>
</feature>
<evidence type="ECO:0000313" key="8">
    <source>
        <dbReference type="Proteomes" id="UP000694865"/>
    </source>
</evidence>
<dbReference type="InterPro" id="IPR000315">
    <property type="entry name" value="Znf_B-box"/>
</dbReference>
<dbReference type="RefSeq" id="XP_006821954.1">
    <property type="nucleotide sequence ID" value="XM_006821891.1"/>
</dbReference>
<dbReference type="PROSITE" id="PS50119">
    <property type="entry name" value="ZF_BBOX"/>
    <property type="match status" value="2"/>
</dbReference>
<dbReference type="Pfam" id="PF00097">
    <property type="entry name" value="zf-C3HC4"/>
    <property type="match status" value="1"/>
</dbReference>
<dbReference type="PANTHER" id="PTHR25462">
    <property type="entry name" value="BONUS, ISOFORM C-RELATED"/>
    <property type="match status" value="1"/>
</dbReference>
<dbReference type="PANTHER" id="PTHR25462:SF296">
    <property type="entry name" value="MEIOTIC P26, ISOFORM F"/>
    <property type="match status" value="1"/>
</dbReference>
<evidence type="ECO:0000256" key="3">
    <source>
        <dbReference type="ARBA" id="ARBA00022833"/>
    </source>
</evidence>
<feature type="domain" description="B box-type" evidence="6">
    <location>
        <begin position="142"/>
        <end position="178"/>
    </location>
</feature>
<evidence type="ECO:0000259" key="6">
    <source>
        <dbReference type="PROSITE" id="PS50119"/>
    </source>
</evidence>
<dbReference type="SMART" id="SM00336">
    <property type="entry name" value="BBOX"/>
    <property type="match status" value="2"/>
</dbReference>
<dbReference type="PROSITE" id="PS00518">
    <property type="entry name" value="ZF_RING_1"/>
    <property type="match status" value="1"/>
</dbReference>
<keyword evidence="8" id="KW-1185">Reference proteome</keyword>